<evidence type="ECO:0000313" key="2">
    <source>
        <dbReference type="Proteomes" id="UP000193689"/>
    </source>
</evidence>
<gene>
    <name evidence="1" type="ORF">BCR38DRAFT_405669</name>
</gene>
<evidence type="ECO:0000313" key="1">
    <source>
        <dbReference type="EMBL" id="ORY70015.1"/>
    </source>
</evidence>
<comment type="caution">
    <text evidence="1">The sequence shown here is derived from an EMBL/GenBank/DDBJ whole genome shotgun (WGS) entry which is preliminary data.</text>
</comment>
<dbReference type="InParanoid" id="A0A1Y2EGV1"/>
<organism evidence="1 2">
    <name type="scientific">Pseudomassariella vexata</name>
    <dbReference type="NCBI Taxonomy" id="1141098"/>
    <lineage>
        <taxon>Eukaryota</taxon>
        <taxon>Fungi</taxon>
        <taxon>Dikarya</taxon>
        <taxon>Ascomycota</taxon>
        <taxon>Pezizomycotina</taxon>
        <taxon>Sordariomycetes</taxon>
        <taxon>Xylariomycetidae</taxon>
        <taxon>Amphisphaeriales</taxon>
        <taxon>Pseudomassariaceae</taxon>
        <taxon>Pseudomassariella</taxon>
    </lineage>
</organism>
<dbReference type="RefSeq" id="XP_040719965.1">
    <property type="nucleotide sequence ID" value="XM_040857977.1"/>
</dbReference>
<reference evidence="1 2" key="1">
    <citation type="submission" date="2016-07" db="EMBL/GenBank/DDBJ databases">
        <title>Pervasive Adenine N6-methylation of Active Genes in Fungi.</title>
        <authorList>
            <consortium name="DOE Joint Genome Institute"/>
            <person name="Mondo S.J."/>
            <person name="Dannebaum R.O."/>
            <person name="Kuo R.C."/>
            <person name="Labutti K."/>
            <person name="Haridas S."/>
            <person name="Kuo A."/>
            <person name="Salamov A."/>
            <person name="Ahrendt S.R."/>
            <person name="Lipzen A."/>
            <person name="Sullivan W."/>
            <person name="Andreopoulos W.B."/>
            <person name="Clum A."/>
            <person name="Lindquist E."/>
            <person name="Daum C."/>
            <person name="Ramamoorthy G.K."/>
            <person name="Gryganskyi A."/>
            <person name="Culley D."/>
            <person name="Magnuson J.K."/>
            <person name="James T.Y."/>
            <person name="O'Malley M.A."/>
            <person name="Stajich J.E."/>
            <person name="Spatafora J.W."/>
            <person name="Visel A."/>
            <person name="Grigoriev I.V."/>
        </authorList>
    </citation>
    <scope>NUCLEOTIDE SEQUENCE [LARGE SCALE GENOMIC DNA]</scope>
    <source>
        <strain evidence="1 2">CBS 129021</strain>
    </source>
</reference>
<dbReference type="Proteomes" id="UP000193689">
    <property type="component" value="Unassembled WGS sequence"/>
</dbReference>
<name>A0A1Y2EGV1_9PEZI</name>
<dbReference type="AlphaFoldDB" id="A0A1Y2EGV1"/>
<protein>
    <submittedName>
        <fullName evidence="1">Uncharacterized protein</fullName>
    </submittedName>
</protein>
<accession>A0A1Y2EGV1</accession>
<sequence length="163" mass="18586">MHGQFGTRRYLQTWPTAQRKTTHGFNAIRGPSHSTVVISLGFRLGGFFGYQLVPSTPSLLLHHSNFRRRVRLKGSRIAQQHQTFLTSNHLVRLPNASYKSHHFSDTISRRQLHLVYSAAETSSIRKNQGLVITRRRHIPVAKQTGKALFLLRHHEGAIGQPRP</sequence>
<proteinExistence type="predicted"/>
<keyword evidence="2" id="KW-1185">Reference proteome</keyword>
<dbReference type="GeneID" id="63774189"/>
<dbReference type="EMBL" id="MCFJ01000002">
    <property type="protein sequence ID" value="ORY70015.1"/>
    <property type="molecule type" value="Genomic_DNA"/>
</dbReference>